<dbReference type="InterPro" id="IPR016181">
    <property type="entry name" value="Acyl_CoA_acyltransferase"/>
</dbReference>
<keyword evidence="6 8" id="KW-1133">Transmembrane helix</keyword>
<evidence type="ECO:0000256" key="5">
    <source>
        <dbReference type="ARBA" id="ARBA00022970"/>
    </source>
</evidence>
<dbReference type="CDD" id="cd04301">
    <property type="entry name" value="NAT_SF"/>
    <property type="match status" value="1"/>
</dbReference>
<dbReference type="PANTHER" id="PTHR30614">
    <property type="entry name" value="MEMBRANE COMPONENT OF AMINO ACID ABC TRANSPORTER"/>
    <property type="match status" value="1"/>
</dbReference>
<dbReference type="PROSITE" id="PS50928">
    <property type="entry name" value="ABC_TM1"/>
    <property type="match status" value="1"/>
</dbReference>
<dbReference type="NCBIfam" id="TIGR01726">
    <property type="entry name" value="HEQRo_perm_3TM"/>
    <property type="match status" value="1"/>
</dbReference>
<dbReference type="EMBL" id="JAUCML010000006">
    <property type="protein sequence ID" value="MDM7885547.1"/>
    <property type="molecule type" value="Genomic_DNA"/>
</dbReference>
<comment type="caution">
    <text evidence="11">The sequence shown here is derived from an EMBL/GenBank/DDBJ whole genome shotgun (WGS) entry which is preliminary data.</text>
</comment>
<keyword evidence="5" id="KW-0029">Amino-acid transport</keyword>
<feature type="transmembrane region" description="Helical" evidence="8">
    <location>
        <begin position="436"/>
        <end position="457"/>
    </location>
</feature>
<gene>
    <name evidence="11" type="ORF">QUG92_10555</name>
</gene>
<evidence type="ECO:0000256" key="1">
    <source>
        <dbReference type="ARBA" id="ARBA00004651"/>
    </source>
</evidence>
<evidence type="ECO:0000313" key="11">
    <source>
        <dbReference type="EMBL" id="MDM7885547.1"/>
    </source>
</evidence>
<dbReference type="Gene3D" id="1.10.3720.10">
    <property type="entry name" value="MetI-like"/>
    <property type="match status" value="1"/>
</dbReference>
<evidence type="ECO:0000256" key="8">
    <source>
        <dbReference type="RuleBase" id="RU363032"/>
    </source>
</evidence>
<dbReference type="SUPFAM" id="SSF161098">
    <property type="entry name" value="MetI-like"/>
    <property type="match status" value="1"/>
</dbReference>
<organism evidence="11 12">
    <name type="scientific">Curtobacterium citri</name>
    <dbReference type="NCBI Taxonomy" id="3055139"/>
    <lineage>
        <taxon>Bacteria</taxon>
        <taxon>Bacillati</taxon>
        <taxon>Actinomycetota</taxon>
        <taxon>Actinomycetes</taxon>
        <taxon>Micrococcales</taxon>
        <taxon>Microbacteriaceae</taxon>
        <taxon>Curtobacterium</taxon>
    </lineage>
</organism>
<feature type="transmembrane region" description="Helical" evidence="8">
    <location>
        <begin position="288"/>
        <end position="308"/>
    </location>
</feature>
<keyword evidence="11" id="KW-0012">Acyltransferase</keyword>
<dbReference type="InterPro" id="IPR000182">
    <property type="entry name" value="GNAT_dom"/>
</dbReference>
<protein>
    <submittedName>
        <fullName evidence="11">GNAT family N-acetyltransferase</fullName>
        <ecNumber evidence="11">2.3.1.-</ecNumber>
    </submittedName>
</protein>
<dbReference type="RefSeq" id="WP_289458982.1">
    <property type="nucleotide sequence ID" value="NZ_JAUCML010000006.1"/>
</dbReference>
<evidence type="ECO:0000259" key="10">
    <source>
        <dbReference type="PROSITE" id="PS51186"/>
    </source>
</evidence>
<dbReference type="SUPFAM" id="SSF55729">
    <property type="entry name" value="Acyl-CoA N-acyltransferases (Nat)"/>
    <property type="match status" value="1"/>
</dbReference>
<dbReference type="PANTHER" id="PTHR30614:SF0">
    <property type="entry name" value="L-CYSTINE TRANSPORT SYSTEM PERMEASE PROTEIN TCYL"/>
    <property type="match status" value="1"/>
</dbReference>
<dbReference type="InterPro" id="IPR035906">
    <property type="entry name" value="MetI-like_sf"/>
</dbReference>
<evidence type="ECO:0000313" key="12">
    <source>
        <dbReference type="Proteomes" id="UP001237823"/>
    </source>
</evidence>
<evidence type="ECO:0000256" key="2">
    <source>
        <dbReference type="ARBA" id="ARBA00022448"/>
    </source>
</evidence>
<dbReference type="EC" id="2.3.1.-" evidence="11"/>
<dbReference type="CDD" id="cd06261">
    <property type="entry name" value="TM_PBP2"/>
    <property type="match status" value="1"/>
</dbReference>
<evidence type="ECO:0000259" key="9">
    <source>
        <dbReference type="PROSITE" id="PS50928"/>
    </source>
</evidence>
<dbReference type="PROSITE" id="PS51186">
    <property type="entry name" value="GNAT"/>
    <property type="match status" value="1"/>
</dbReference>
<evidence type="ECO:0000256" key="6">
    <source>
        <dbReference type="ARBA" id="ARBA00022989"/>
    </source>
</evidence>
<keyword evidence="12" id="KW-1185">Reference proteome</keyword>
<feature type="domain" description="ABC transmembrane type-1" evidence="9">
    <location>
        <begin position="252"/>
        <end position="458"/>
    </location>
</feature>
<evidence type="ECO:0000256" key="3">
    <source>
        <dbReference type="ARBA" id="ARBA00022475"/>
    </source>
</evidence>
<comment type="similarity">
    <text evidence="8">Belongs to the binding-protein-dependent transport system permease family.</text>
</comment>
<keyword evidence="7 8" id="KW-0472">Membrane</keyword>
<dbReference type="InterPro" id="IPR000515">
    <property type="entry name" value="MetI-like"/>
</dbReference>
<feature type="transmembrane region" description="Helical" evidence="8">
    <location>
        <begin position="243"/>
        <end position="276"/>
    </location>
</feature>
<keyword evidence="3" id="KW-1003">Cell membrane</keyword>
<evidence type="ECO:0000256" key="7">
    <source>
        <dbReference type="ARBA" id="ARBA00023136"/>
    </source>
</evidence>
<keyword evidence="11" id="KW-0808">Transferase</keyword>
<sequence length="506" mass="55151">MTDTAGLTRHANAPRRLVFRTTTPDHPDAAPLLADLEREYDARYGEDLGEPASVELARWPAEDFVAPRGAFVLLHEDDRLVAGGAFKPYDDDTVELKRIWTAPEHRGRGLAALVVAELEAEARRRGFRRVYLTTGPRQPEAVRLYRRAGYTPLYDTARPAEEVGIHPFEKLLGPAPAPDDGDDDTATTALDAASRAALDRPVLPLRHPVRWVAAALVLVLLLNLVETLFTNEQWGWPAVGRWLFSPAILTGLQLTLVATALSAVISFAGGVVVAIARLSRNPVLAGLAWGYVWLFRSVPLILVLVFLYNLGSLYPTIGIGIPFGPQLEVPTTNLLSDLAIGVAALSLSEIAYASEIVRAGVLAVDHGQQEAAQALGLSRRRQFVRVVLPQALRSIVPAFVNQVVGLLKASSLLFYVSLLDLFGVVQNLSSTYPTDIIPLLVVATIWYLALTSAVSVVQYHVERWTARGSVRTLPPTPWQRVRAAIRRAAPLARATPPASIDDRTVS</sequence>
<name>A0ABT7T7J8_9MICO</name>
<keyword evidence="2 8" id="KW-0813">Transport</keyword>
<proteinExistence type="inferred from homology"/>
<reference evidence="11 12" key="1">
    <citation type="submission" date="2023-06" db="EMBL/GenBank/DDBJ databases">
        <authorList>
            <person name="Feng G."/>
            <person name="Li J."/>
            <person name="Zhu H."/>
        </authorList>
    </citation>
    <scope>NUCLEOTIDE SEQUENCE [LARGE SCALE GENOMIC DNA]</scope>
    <source>
        <strain evidence="11 12">RHCKG23</strain>
    </source>
</reference>
<keyword evidence="4 8" id="KW-0812">Transmembrane</keyword>
<feature type="domain" description="N-acetyltransferase" evidence="10">
    <location>
        <begin position="17"/>
        <end position="169"/>
    </location>
</feature>
<feature type="transmembrane region" description="Helical" evidence="8">
    <location>
        <begin position="395"/>
        <end position="416"/>
    </location>
</feature>
<comment type="subcellular location">
    <subcellularLocation>
        <location evidence="1 8">Cell membrane</location>
        <topology evidence="1 8">Multi-pass membrane protein</topology>
    </subcellularLocation>
</comment>
<dbReference type="Proteomes" id="UP001237823">
    <property type="component" value="Unassembled WGS sequence"/>
</dbReference>
<dbReference type="Pfam" id="PF00583">
    <property type="entry name" value="Acetyltransf_1"/>
    <property type="match status" value="1"/>
</dbReference>
<accession>A0ABT7T7J8</accession>
<dbReference type="Gene3D" id="3.40.630.30">
    <property type="match status" value="1"/>
</dbReference>
<dbReference type="InterPro" id="IPR010065">
    <property type="entry name" value="AA_ABC_transptr_permease_3TM"/>
</dbReference>
<evidence type="ECO:0000256" key="4">
    <source>
        <dbReference type="ARBA" id="ARBA00022692"/>
    </source>
</evidence>
<dbReference type="GO" id="GO:0016746">
    <property type="term" value="F:acyltransferase activity"/>
    <property type="evidence" value="ECO:0007669"/>
    <property type="project" value="UniProtKB-KW"/>
</dbReference>
<dbReference type="Pfam" id="PF00528">
    <property type="entry name" value="BPD_transp_1"/>
    <property type="match status" value="1"/>
</dbReference>
<dbReference type="InterPro" id="IPR043429">
    <property type="entry name" value="ArtM/GltK/GlnP/TcyL/YhdX-like"/>
</dbReference>